<keyword evidence="3 8" id="KW-0349">Heme</keyword>
<accession>A0A5E4FYH6</accession>
<dbReference type="GO" id="GO:0005506">
    <property type="term" value="F:iron ion binding"/>
    <property type="evidence" value="ECO:0007669"/>
    <property type="project" value="InterPro"/>
</dbReference>
<dbReference type="InterPro" id="IPR036396">
    <property type="entry name" value="Cyt_P450_sf"/>
</dbReference>
<dbReference type="InterPro" id="IPR017972">
    <property type="entry name" value="Cyt_P450_CS"/>
</dbReference>
<evidence type="ECO:0000256" key="2">
    <source>
        <dbReference type="ARBA" id="ARBA00010617"/>
    </source>
</evidence>
<dbReference type="Pfam" id="PF00067">
    <property type="entry name" value="p450"/>
    <property type="match status" value="1"/>
</dbReference>
<evidence type="ECO:0000256" key="6">
    <source>
        <dbReference type="ARBA" id="ARBA00023004"/>
    </source>
</evidence>
<dbReference type="Gene3D" id="1.10.630.10">
    <property type="entry name" value="Cytochrome P450"/>
    <property type="match status" value="1"/>
</dbReference>
<dbReference type="PRINTS" id="PR00385">
    <property type="entry name" value="P450"/>
</dbReference>
<keyword evidence="5 9" id="KW-0560">Oxidoreductase</keyword>
<evidence type="ECO:0000256" key="5">
    <source>
        <dbReference type="ARBA" id="ARBA00023002"/>
    </source>
</evidence>
<evidence type="ECO:0000313" key="11">
    <source>
        <dbReference type="Proteomes" id="UP000327085"/>
    </source>
</evidence>
<dbReference type="GO" id="GO:0020037">
    <property type="term" value="F:heme binding"/>
    <property type="evidence" value="ECO:0007669"/>
    <property type="project" value="InterPro"/>
</dbReference>
<keyword evidence="6 8" id="KW-0408">Iron</keyword>
<organism evidence="10 11">
    <name type="scientific">Prunus dulcis</name>
    <name type="common">Almond</name>
    <name type="synonym">Amygdalus dulcis</name>
    <dbReference type="NCBI Taxonomy" id="3755"/>
    <lineage>
        <taxon>Eukaryota</taxon>
        <taxon>Viridiplantae</taxon>
        <taxon>Streptophyta</taxon>
        <taxon>Embryophyta</taxon>
        <taxon>Tracheophyta</taxon>
        <taxon>Spermatophyta</taxon>
        <taxon>Magnoliopsida</taxon>
        <taxon>eudicotyledons</taxon>
        <taxon>Gunneridae</taxon>
        <taxon>Pentapetalae</taxon>
        <taxon>rosids</taxon>
        <taxon>fabids</taxon>
        <taxon>Rosales</taxon>
        <taxon>Rosaceae</taxon>
        <taxon>Amygdaloideae</taxon>
        <taxon>Amygdaleae</taxon>
        <taxon>Prunus</taxon>
    </lineage>
</organism>
<dbReference type="InterPro" id="IPR002401">
    <property type="entry name" value="Cyt_P450_E_grp-I"/>
</dbReference>
<evidence type="ECO:0000256" key="3">
    <source>
        <dbReference type="ARBA" id="ARBA00022617"/>
    </source>
</evidence>
<comment type="similarity">
    <text evidence="2 9">Belongs to the cytochrome P450 family.</text>
</comment>
<comment type="cofactor">
    <cofactor evidence="1 8">
        <name>heme</name>
        <dbReference type="ChEBI" id="CHEBI:30413"/>
    </cofactor>
</comment>
<name>A0A5E4FYH6_PRUDU</name>
<dbReference type="GO" id="GO:0016705">
    <property type="term" value="F:oxidoreductase activity, acting on paired donors, with incorporation or reduction of molecular oxygen"/>
    <property type="evidence" value="ECO:0007669"/>
    <property type="project" value="InterPro"/>
</dbReference>
<dbReference type="AlphaFoldDB" id="A0A5E4FYH6"/>
<gene>
    <name evidence="10" type="ORF">ALMOND_2B027114</name>
</gene>
<keyword evidence="7 9" id="KW-0503">Monooxygenase</keyword>
<evidence type="ECO:0000256" key="9">
    <source>
        <dbReference type="RuleBase" id="RU000461"/>
    </source>
</evidence>
<dbReference type="PANTHER" id="PTHR24296">
    <property type="entry name" value="CYTOCHROME P450"/>
    <property type="match status" value="1"/>
</dbReference>
<evidence type="ECO:0000256" key="8">
    <source>
        <dbReference type="PIRSR" id="PIRSR602401-1"/>
    </source>
</evidence>
<proteinExistence type="inferred from homology"/>
<dbReference type="OMA" id="CVHANED"/>
<dbReference type="Proteomes" id="UP000327085">
    <property type="component" value="Chromosome 4"/>
</dbReference>
<dbReference type="EMBL" id="CABIKO010000252">
    <property type="protein sequence ID" value="VVA32547.1"/>
    <property type="molecule type" value="Genomic_DNA"/>
</dbReference>
<dbReference type="PROSITE" id="PS00086">
    <property type="entry name" value="CYTOCHROME_P450"/>
    <property type="match status" value="1"/>
</dbReference>
<dbReference type="PRINTS" id="PR00463">
    <property type="entry name" value="EP450I"/>
</dbReference>
<dbReference type="SUPFAM" id="SSF48264">
    <property type="entry name" value="Cytochrome P450"/>
    <property type="match status" value="1"/>
</dbReference>
<sequence length="191" mass="21616">MVLSLIAAGKDTTASSLTWFIYMLCEHPHIQEKISQEVREATNLKDNSSIDELVDNLTDEALEKMQYLLAVLNETTRLAFFLTLPWATKISRPAMRRMGSVKTGDVVAYHAYGMGRMKYIYIWGDDAEEFRPERWLDENGLFQQESPFKFTAFSAGPRICVGKDGTVDCGAVYENPAPVTPNPKCWCESML</sequence>
<dbReference type="Gramene" id="VVA32547">
    <property type="protein sequence ID" value="VVA32547"/>
    <property type="gene ID" value="Prudul26B027114"/>
</dbReference>
<feature type="binding site" description="axial binding residue" evidence="8">
    <location>
        <position position="160"/>
    </location>
    <ligand>
        <name>heme</name>
        <dbReference type="ChEBI" id="CHEBI:30413"/>
    </ligand>
    <ligandPart>
        <name>Fe</name>
        <dbReference type="ChEBI" id="CHEBI:18248"/>
    </ligandPart>
</feature>
<evidence type="ECO:0000256" key="1">
    <source>
        <dbReference type="ARBA" id="ARBA00001971"/>
    </source>
</evidence>
<dbReference type="GO" id="GO:0006629">
    <property type="term" value="P:lipid metabolic process"/>
    <property type="evidence" value="ECO:0007669"/>
    <property type="project" value="UniProtKB-ARBA"/>
</dbReference>
<dbReference type="GO" id="GO:0004497">
    <property type="term" value="F:monooxygenase activity"/>
    <property type="evidence" value="ECO:0007669"/>
    <property type="project" value="UniProtKB-KW"/>
</dbReference>
<reference evidence="11" key="1">
    <citation type="journal article" date="2020" name="Plant J.">
        <title>Transposons played a major role in the diversification between the closely related almond and peach genomes: results from the almond genome sequence.</title>
        <authorList>
            <person name="Alioto T."/>
            <person name="Alexiou K.G."/>
            <person name="Bardil A."/>
            <person name="Barteri F."/>
            <person name="Castanera R."/>
            <person name="Cruz F."/>
            <person name="Dhingra A."/>
            <person name="Duval H."/>
            <person name="Fernandez I Marti A."/>
            <person name="Frias L."/>
            <person name="Galan B."/>
            <person name="Garcia J.L."/>
            <person name="Howad W."/>
            <person name="Gomez-Garrido J."/>
            <person name="Gut M."/>
            <person name="Julca I."/>
            <person name="Morata J."/>
            <person name="Puigdomenech P."/>
            <person name="Ribeca P."/>
            <person name="Rubio Cabetas M.J."/>
            <person name="Vlasova A."/>
            <person name="Wirthensohn M."/>
            <person name="Garcia-Mas J."/>
            <person name="Gabaldon T."/>
            <person name="Casacuberta J.M."/>
            <person name="Arus P."/>
        </authorList>
    </citation>
    <scope>NUCLEOTIDE SEQUENCE [LARGE SCALE GENOMIC DNA]</scope>
    <source>
        <strain evidence="11">cv. Texas</strain>
    </source>
</reference>
<evidence type="ECO:0000256" key="4">
    <source>
        <dbReference type="ARBA" id="ARBA00022723"/>
    </source>
</evidence>
<evidence type="ECO:0000313" key="10">
    <source>
        <dbReference type="EMBL" id="VVA32547.1"/>
    </source>
</evidence>
<dbReference type="InParanoid" id="A0A5E4FYH6"/>
<dbReference type="InterPro" id="IPR001128">
    <property type="entry name" value="Cyt_P450"/>
</dbReference>
<keyword evidence="4 8" id="KW-0479">Metal-binding</keyword>
<evidence type="ECO:0000256" key="7">
    <source>
        <dbReference type="ARBA" id="ARBA00023033"/>
    </source>
</evidence>
<protein>
    <submittedName>
        <fullName evidence="10">PREDICTED: cytochrome</fullName>
    </submittedName>
</protein>